<gene>
    <name evidence="1" type="ORF">BYL167_LOCUS29698</name>
    <name evidence="3" type="ORF">GIL414_LOCUS33994</name>
    <name evidence="2" type="ORF">SMN809_LOCUS33287</name>
</gene>
<dbReference type="EMBL" id="CAJOBH010046345">
    <property type="protein sequence ID" value="CAF4356347.1"/>
    <property type="molecule type" value="Genomic_DNA"/>
</dbReference>
<feature type="non-terminal residue" evidence="2">
    <location>
        <position position="62"/>
    </location>
</feature>
<organism evidence="2 4">
    <name type="scientific">Rotaria magnacalcarata</name>
    <dbReference type="NCBI Taxonomy" id="392030"/>
    <lineage>
        <taxon>Eukaryota</taxon>
        <taxon>Metazoa</taxon>
        <taxon>Spiralia</taxon>
        <taxon>Gnathifera</taxon>
        <taxon>Rotifera</taxon>
        <taxon>Eurotatoria</taxon>
        <taxon>Bdelloidea</taxon>
        <taxon>Philodinida</taxon>
        <taxon>Philodinidae</taxon>
        <taxon>Rotaria</taxon>
    </lineage>
</organism>
<evidence type="ECO:0000313" key="1">
    <source>
        <dbReference type="EMBL" id="CAF4356347.1"/>
    </source>
</evidence>
<evidence type="ECO:0000313" key="4">
    <source>
        <dbReference type="Proteomes" id="UP000676336"/>
    </source>
</evidence>
<comment type="caution">
    <text evidence="2">The sequence shown here is derived from an EMBL/GenBank/DDBJ whole genome shotgun (WGS) entry which is preliminary data.</text>
</comment>
<proteinExistence type="predicted"/>
<reference evidence="2" key="1">
    <citation type="submission" date="2021-02" db="EMBL/GenBank/DDBJ databases">
        <authorList>
            <person name="Nowell W R."/>
        </authorList>
    </citation>
    <scope>NUCLEOTIDE SEQUENCE</scope>
</reference>
<accession>A0A8S2WWF9</accession>
<dbReference type="Proteomes" id="UP000676336">
    <property type="component" value="Unassembled WGS sequence"/>
</dbReference>
<dbReference type="Proteomes" id="UP000681720">
    <property type="component" value="Unassembled WGS sequence"/>
</dbReference>
<evidence type="ECO:0000313" key="3">
    <source>
        <dbReference type="EMBL" id="CAF4485136.1"/>
    </source>
</evidence>
<name>A0A8S2WWF9_9BILA</name>
<protein>
    <submittedName>
        <fullName evidence="2">Uncharacterized protein</fullName>
    </submittedName>
</protein>
<dbReference type="EMBL" id="CAJOBJ010077179">
    <property type="protein sequence ID" value="CAF4485136.1"/>
    <property type="molecule type" value="Genomic_DNA"/>
</dbReference>
<dbReference type="Proteomes" id="UP000681967">
    <property type="component" value="Unassembled WGS sequence"/>
</dbReference>
<dbReference type="AlphaFoldDB" id="A0A8S2WWF9"/>
<dbReference type="EMBL" id="CAJOBI010072450">
    <property type="protein sequence ID" value="CAF4464268.1"/>
    <property type="molecule type" value="Genomic_DNA"/>
</dbReference>
<evidence type="ECO:0000313" key="2">
    <source>
        <dbReference type="EMBL" id="CAF4464268.1"/>
    </source>
</evidence>
<sequence>MTDEVLERFNIKKKVFRIVTDNASSMIKAYKFGLSIDTENVEIDEKNQFVIENDLMIEDFEG</sequence>